<keyword evidence="3" id="KW-0723">Serine/threonine-protein kinase</keyword>
<evidence type="ECO:0000256" key="1">
    <source>
        <dbReference type="ARBA" id="ARBA00010886"/>
    </source>
</evidence>
<evidence type="ECO:0000256" key="5">
    <source>
        <dbReference type="ARBA" id="ARBA00022741"/>
    </source>
</evidence>
<evidence type="ECO:0000256" key="9">
    <source>
        <dbReference type="ARBA" id="ARBA00048679"/>
    </source>
</evidence>
<gene>
    <name evidence="12" type="ORF">LtaPh_2830200</name>
</gene>
<comment type="caution">
    <text evidence="12">The sequence shown here is derived from an EMBL/GenBank/DDBJ whole genome shotgun (WGS) entry which is preliminary data.</text>
</comment>
<evidence type="ECO:0000256" key="10">
    <source>
        <dbReference type="PROSITE-ProRule" id="PRU10141"/>
    </source>
</evidence>
<evidence type="ECO:0000259" key="11">
    <source>
        <dbReference type="PROSITE" id="PS50011"/>
    </source>
</evidence>
<comment type="similarity">
    <text evidence="1">Belongs to the protein kinase superfamily. NEK Ser/Thr protein kinase family. NIMA subfamily.</text>
</comment>
<keyword evidence="5 10" id="KW-0547">Nucleotide-binding</keyword>
<sequence>MDIVADFARRGLRFAGLLGCGAFGDTYAVLDQSGTCFVVKRSKSLVKQSGFLEEYLGMMNLCSLHVVTSYDAWIDHKSRVCILMEYCDAGDLREYLEKGYPLPEEEVLCIVVQLLLGLDHIHKRNRVHRDIKPENIFLSSARASGGRWPVAKLGDFGSMKRLSRCGTRVVSCVGTPLYLAPEIIAGYAYTSKADIWSMGLVVYRLMVNNFPFRSTSVDTHTRYVQELSPPHPSTLSDYSRTLGDCVMAMLCRNWKRRPNAQALLCCDLFQATLLQHLWVPAPLRVSPCLFLHFSSSPLVVYAASSERAKTLRTIEFGDQVYLSSRDHTHEDAWLEVVYPFAGFIRNTGKGELLFGSYASDECTTNIGSLNRVLDRAGKHMRRDISSQAGRKR</sequence>
<dbReference type="Pfam" id="PF00069">
    <property type="entry name" value="Pkinase"/>
    <property type="match status" value="1"/>
</dbReference>
<keyword evidence="7 10" id="KW-0067">ATP-binding</keyword>
<dbReference type="GO" id="GO:0005524">
    <property type="term" value="F:ATP binding"/>
    <property type="evidence" value="ECO:0007669"/>
    <property type="project" value="UniProtKB-UniRule"/>
</dbReference>
<keyword evidence="6 12" id="KW-0418">Kinase</keyword>
<evidence type="ECO:0000256" key="4">
    <source>
        <dbReference type="ARBA" id="ARBA00022679"/>
    </source>
</evidence>
<keyword evidence="13" id="KW-1185">Reference proteome</keyword>
<dbReference type="SMART" id="SM00220">
    <property type="entry name" value="S_TKc"/>
    <property type="match status" value="1"/>
</dbReference>
<evidence type="ECO:0000256" key="2">
    <source>
        <dbReference type="ARBA" id="ARBA00012513"/>
    </source>
</evidence>
<dbReference type="InterPro" id="IPR050660">
    <property type="entry name" value="NEK_Ser/Thr_kinase"/>
</dbReference>
<organism evidence="12 13">
    <name type="scientific">Leishmania tarentolae</name>
    <name type="common">Sauroleishmania tarentolae</name>
    <dbReference type="NCBI Taxonomy" id="5689"/>
    <lineage>
        <taxon>Eukaryota</taxon>
        <taxon>Discoba</taxon>
        <taxon>Euglenozoa</taxon>
        <taxon>Kinetoplastea</taxon>
        <taxon>Metakinetoplastina</taxon>
        <taxon>Trypanosomatida</taxon>
        <taxon>Trypanosomatidae</taxon>
        <taxon>Leishmaniinae</taxon>
        <taxon>Leishmania</taxon>
        <taxon>lizard Leishmania</taxon>
    </lineage>
</organism>
<evidence type="ECO:0000256" key="3">
    <source>
        <dbReference type="ARBA" id="ARBA00022527"/>
    </source>
</evidence>
<dbReference type="OrthoDB" id="248923at2759"/>
<dbReference type="PANTHER" id="PTHR43671">
    <property type="entry name" value="SERINE/THREONINE-PROTEIN KINASE NEK"/>
    <property type="match status" value="1"/>
</dbReference>
<comment type="catalytic activity">
    <reaction evidence="9">
        <text>L-seryl-[protein] + ATP = O-phospho-L-seryl-[protein] + ADP + H(+)</text>
        <dbReference type="Rhea" id="RHEA:17989"/>
        <dbReference type="Rhea" id="RHEA-COMP:9863"/>
        <dbReference type="Rhea" id="RHEA-COMP:11604"/>
        <dbReference type="ChEBI" id="CHEBI:15378"/>
        <dbReference type="ChEBI" id="CHEBI:29999"/>
        <dbReference type="ChEBI" id="CHEBI:30616"/>
        <dbReference type="ChEBI" id="CHEBI:83421"/>
        <dbReference type="ChEBI" id="CHEBI:456216"/>
        <dbReference type="EC" id="2.7.11.1"/>
    </reaction>
</comment>
<evidence type="ECO:0000313" key="13">
    <source>
        <dbReference type="Proteomes" id="UP000419144"/>
    </source>
</evidence>
<dbReference type="AlphaFoldDB" id="A0A640KMK6"/>
<comment type="catalytic activity">
    <reaction evidence="8">
        <text>L-threonyl-[protein] + ATP = O-phospho-L-threonyl-[protein] + ADP + H(+)</text>
        <dbReference type="Rhea" id="RHEA:46608"/>
        <dbReference type="Rhea" id="RHEA-COMP:11060"/>
        <dbReference type="Rhea" id="RHEA-COMP:11605"/>
        <dbReference type="ChEBI" id="CHEBI:15378"/>
        <dbReference type="ChEBI" id="CHEBI:30013"/>
        <dbReference type="ChEBI" id="CHEBI:30616"/>
        <dbReference type="ChEBI" id="CHEBI:61977"/>
        <dbReference type="ChEBI" id="CHEBI:456216"/>
        <dbReference type="EC" id="2.7.11.1"/>
    </reaction>
</comment>
<dbReference type="EC" id="2.7.11.1" evidence="2"/>
<evidence type="ECO:0000313" key="12">
    <source>
        <dbReference type="EMBL" id="GET90254.1"/>
    </source>
</evidence>
<dbReference type="Gene3D" id="1.10.510.10">
    <property type="entry name" value="Transferase(Phosphotransferase) domain 1"/>
    <property type="match status" value="1"/>
</dbReference>
<name>A0A640KMK6_LEITA</name>
<evidence type="ECO:0000256" key="7">
    <source>
        <dbReference type="ARBA" id="ARBA00022840"/>
    </source>
</evidence>
<dbReference type="PANTHER" id="PTHR43671:SF98">
    <property type="entry name" value="SERINE_THREONINE-PROTEIN KINASE NEK11"/>
    <property type="match status" value="1"/>
</dbReference>
<proteinExistence type="inferred from homology"/>
<keyword evidence="4" id="KW-0808">Transferase</keyword>
<dbReference type="InterPro" id="IPR011009">
    <property type="entry name" value="Kinase-like_dom_sf"/>
</dbReference>
<feature type="binding site" evidence="10">
    <location>
        <position position="40"/>
    </location>
    <ligand>
        <name>ATP</name>
        <dbReference type="ChEBI" id="CHEBI:30616"/>
    </ligand>
</feature>
<dbReference type="InterPro" id="IPR000719">
    <property type="entry name" value="Prot_kinase_dom"/>
</dbReference>
<dbReference type="PROSITE" id="PS50011">
    <property type="entry name" value="PROTEIN_KINASE_DOM"/>
    <property type="match status" value="1"/>
</dbReference>
<dbReference type="EMBL" id="BLBS01000039">
    <property type="protein sequence ID" value="GET90254.1"/>
    <property type="molecule type" value="Genomic_DNA"/>
</dbReference>
<evidence type="ECO:0000256" key="8">
    <source>
        <dbReference type="ARBA" id="ARBA00047899"/>
    </source>
</evidence>
<accession>A0A640KMK6</accession>
<dbReference type="InterPro" id="IPR017441">
    <property type="entry name" value="Protein_kinase_ATP_BS"/>
</dbReference>
<dbReference type="GO" id="GO:0004674">
    <property type="term" value="F:protein serine/threonine kinase activity"/>
    <property type="evidence" value="ECO:0007669"/>
    <property type="project" value="UniProtKB-KW"/>
</dbReference>
<dbReference type="SUPFAM" id="SSF56112">
    <property type="entry name" value="Protein kinase-like (PK-like)"/>
    <property type="match status" value="1"/>
</dbReference>
<dbReference type="Proteomes" id="UP000419144">
    <property type="component" value="Unassembled WGS sequence"/>
</dbReference>
<dbReference type="PROSITE" id="PS00107">
    <property type="entry name" value="PROTEIN_KINASE_ATP"/>
    <property type="match status" value="1"/>
</dbReference>
<evidence type="ECO:0000256" key="6">
    <source>
        <dbReference type="ARBA" id="ARBA00022777"/>
    </source>
</evidence>
<protein>
    <recommendedName>
        <fullName evidence="2">non-specific serine/threonine protein kinase</fullName>
        <ecNumber evidence="2">2.7.11.1</ecNumber>
    </recommendedName>
</protein>
<dbReference type="VEuPathDB" id="TriTrypDB:LtaPh_2830200"/>
<reference evidence="12" key="1">
    <citation type="submission" date="2019-11" db="EMBL/GenBank/DDBJ databases">
        <title>Leishmania tarentolae CDS.</title>
        <authorList>
            <person name="Goto Y."/>
            <person name="Yamagishi J."/>
        </authorList>
    </citation>
    <scope>NUCLEOTIDE SEQUENCE [LARGE SCALE GENOMIC DNA]</scope>
    <source>
        <strain evidence="12">Parrot Tar II</strain>
    </source>
</reference>
<feature type="domain" description="Protein kinase" evidence="11">
    <location>
        <begin position="12"/>
        <end position="279"/>
    </location>
</feature>